<dbReference type="EMBL" id="AZEY01000041">
    <property type="protein sequence ID" value="KRL66460.1"/>
    <property type="molecule type" value="Genomic_DNA"/>
</dbReference>
<dbReference type="CDD" id="cd01392">
    <property type="entry name" value="HTH_LacI"/>
    <property type="match status" value="1"/>
</dbReference>
<dbReference type="InterPro" id="IPR000843">
    <property type="entry name" value="HTH_LacI"/>
</dbReference>
<dbReference type="GO" id="GO:0000976">
    <property type="term" value="F:transcription cis-regulatory region binding"/>
    <property type="evidence" value="ECO:0007669"/>
    <property type="project" value="TreeGrafter"/>
</dbReference>
<dbReference type="Proteomes" id="UP000052013">
    <property type="component" value="Unassembled WGS sequence"/>
</dbReference>
<dbReference type="Pfam" id="PF00356">
    <property type="entry name" value="LacI"/>
    <property type="match status" value="1"/>
</dbReference>
<dbReference type="PRINTS" id="PR00036">
    <property type="entry name" value="HTHLACI"/>
</dbReference>
<dbReference type="PROSITE" id="PS00356">
    <property type="entry name" value="HTH_LACI_1"/>
    <property type="match status" value="1"/>
</dbReference>
<dbReference type="PANTHER" id="PTHR30146:SF95">
    <property type="entry name" value="RIBOSE OPERON REPRESSOR"/>
    <property type="match status" value="1"/>
</dbReference>
<dbReference type="PANTHER" id="PTHR30146">
    <property type="entry name" value="LACI-RELATED TRANSCRIPTIONAL REPRESSOR"/>
    <property type="match status" value="1"/>
</dbReference>
<dbReference type="InterPro" id="IPR010982">
    <property type="entry name" value="Lambda_DNA-bd_dom_sf"/>
</dbReference>
<evidence type="ECO:0000313" key="7">
    <source>
        <dbReference type="Proteomes" id="UP000052013"/>
    </source>
</evidence>
<reference evidence="6 7" key="1">
    <citation type="journal article" date="2015" name="Genome Announc.">
        <title>Expanding the biotechnology potential of lactobacilli through comparative genomics of 213 strains and associated genera.</title>
        <authorList>
            <person name="Sun Z."/>
            <person name="Harris H.M."/>
            <person name="McCann A."/>
            <person name="Guo C."/>
            <person name="Argimon S."/>
            <person name="Zhang W."/>
            <person name="Yang X."/>
            <person name="Jeffery I.B."/>
            <person name="Cooney J.C."/>
            <person name="Kagawa T.F."/>
            <person name="Liu W."/>
            <person name="Song Y."/>
            <person name="Salvetti E."/>
            <person name="Wrobel A."/>
            <person name="Rasinkangas P."/>
            <person name="Parkhill J."/>
            <person name="Rea M.C."/>
            <person name="O'Sullivan O."/>
            <person name="Ritari J."/>
            <person name="Douillard F.P."/>
            <person name="Paul Ross R."/>
            <person name="Yang R."/>
            <person name="Briner A.E."/>
            <person name="Felis G.E."/>
            <person name="de Vos W.M."/>
            <person name="Barrangou R."/>
            <person name="Klaenhammer T.R."/>
            <person name="Caufield P.W."/>
            <person name="Cui Y."/>
            <person name="Zhang H."/>
            <person name="O'Toole P.W."/>
        </authorList>
    </citation>
    <scope>NUCLEOTIDE SEQUENCE [LARGE SCALE GENOMIC DNA]</scope>
    <source>
        <strain evidence="6 7">DSM 14421</strain>
    </source>
</reference>
<keyword evidence="4" id="KW-0804">Transcription</keyword>
<dbReference type="Gene3D" id="1.10.260.40">
    <property type="entry name" value="lambda repressor-like DNA-binding domains"/>
    <property type="match status" value="1"/>
</dbReference>
<evidence type="ECO:0000256" key="4">
    <source>
        <dbReference type="ARBA" id="ARBA00023163"/>
    </source>
</evidence>
<dbReference type="GO" id="GO:0003700">
    <property type="term" value="F:DNA-binding transcription factor activity"/>
    <property type="evidence" value="ECO:0007669"/>
    <property type="project" value="TreeGrafter"/>
</dbReference>
<keyword evidence="1" id="KW-0678">Repressor</keyword>
<accession>A0A0R1SBX4</accession>
<sequence>MIYLGQNYDKDTINWGNIKTGDVLMQPKLVDVAKVAGVSLTTVSRVINNRGYLSAATKEKVFQAMQKLNYQPSSAARALHGKQFKLIGLIFASIENPLIAEVVERIEDQLFRVGYKAIICNSLNNPEKEQQYLKMLMANQVDGIITGSHNEAIEAYKMSGLPIVSYDRYFANLIPTVSCDNIAGARLAANTLIEKGSKNLMLISGSLDQLPHNTDRLTGFLDAVKKAGLTSATVRLPFNATPGIKRANIRQQLINHHPDGVFCTDDLTALLCLQEVKGLGMRVPDDIQVIGFDGSTYVREYHPELSTIVQPLDDIVDLVVRLLFNRLNKTDDPLLDRYVLPVTLLRRDSVRP</sequence>
<dbReference type="AlphaFoldDB" id="A0A0R1SBX4"/>
<evidence type="ECO:0000256" key="2">
    <source>
        <dbReference type="ARBA" id="ARBA00023015"/>
    </source>
</evidence>
<dbReference type="InterPro" id="IPR046335">
    <property type="entry name" value="LacI/GalR-like_sensor"/>
</dbReference>
<dbReference type="STRING" id="1423739.FC85_GL002765"/>
<dbReference type="Pfam" id="PF13377">
    <property type="entry name" value="Peripla_BP_3"/>
    <property type="match status" value="1"/>
</dbReference>
<dbReference type="SMART" id="SM00354">
    <property type="entry name" value="HTH_LACI"/>
    <property type="match status" value="1"/>
</dbReference>
<gene>
    <name evidence="6" type="ORF">FC85_GL002765</name>
</gene>
<evidence type="ECO:0000256" key="3">
    <source>
        <dbReference type="ARBA" id="ARBA00023125"/>
    </source>
</evidence>
<dbReference type="CDD" id="cd06291">
    <property type="entry name" value="PBP1_Qymf-like"/>
    <property type="match status" value="1"/>
</dbReference>
<organism evidence="6 7">
    <name type="scientific">Lentilactobacillus diolivorans DSM 14421</name>
    <dbReference type="NCBI Taxonomy" id="1423739"/>
    <lineage>
        <taxon>Bacteria</taxon>
        <taxon>Bacillati</taxon>
        <taxon>Bacillota</taxon>
        <taxon>Bacilli</taxon>
        <taxon>Lactobacillales</taxon>
        <taxon>Lactobacillaceae</taxon>
        <taxon>Lentilactobacillus</taxon>
    </lineage>
</organism>
<dbReference type="PROSITE" id="PS50932">
    <property type="entry name" value="HTH_LACI_2"/>
    <property type="match status" value="1"/>
</dbReference>
<proteinExistence type="predicted"/>
<evidence type="ECO:0000259" key="5">
    <source>
        <dbReference type="PROSITE" id="PS50932"/>
    </source>
</evidence>
<dbReference type="PATRIC" id="fig|1423739.3.peg.2877"/>
<dbReference type="InterPro" id="IPR028082">
    <property type="entry name" value="Peripla_BP_I"/>
</dbReference>
<evidence type="ECO:0000313" key="6">
    <source>
        <dbReference type="EMBL" id="KRL66460.1"/>
    </source>
</evidence>
<feature type="domain" description="HTH lacI-type" evidence="5">
    <location>
        <begin position="27"/>
        <end position="81"/>
    </location>
</feature>
<dbReference type="SUPFAM" id="SSF47413">
    <property type="entry name" value="lambda repressor-like DNA-binding domains"/>
    <property type="match status" value="1"/>
</dbReference>
<keyword evidence="2" id="KW-0805">Transcription regulation</keyword>
<evidence type="ECO:0000256" key="1">
    <source>
        <dbReference type="ARBA" id="ARBA00022491"/>
    </source>
</evidence>
<dbReference type="SUPFAM" id="SSF53822">
    <property type="entry name" value="Periplasmic binding protein-like I"/>
    <property type="match status" value="1"/>
</dbReference>
<keyword evidence="3" id="KW-0238">DNA-binding</keyword>
<comment type="caution">
    <text evidence="6">The sequence shown here is derived from an EMBL/GenBank/DDBJ whole genome shotgun (WGS) entry which is preliminary data.</text>
</comment>
<dbReference type="Gene3D" id="3.40.50.2300">
    <property type="match status" value="2"/>
</dbReference>
<protein>
    <submittedName>
        <fullName evidence="6">LacI family transcriptional regulator</fullName>
    </submittedName>
</protein>
<name>A0A0R1SBX4_9LACO</name>